<name>A0A397HGU0_9GLOM</name>
<dbReference type="Proteomes" id="UP000266861">
    <property type="component" value="Unassembled WGS sequence"/>
</dbReference>
<dbReference type="InterPro" id="IPR043129">
    <property type="entry name" value="ATPase_NBD"/>
</dbReference>
<reference evidence="1 2" key="1">
    <citation type="submission" date="2018-08" db="EMBL/GenBank/DDBJ databases">
        <title>Genome and evolution of the arbuscular mycorrhizal fungus Diversispora epigaea (formerly Glomus versiforme) and its bacterial endosymbionts.</title>
        <authorList>
            <person name="Sun X."/>
            <person name="Fei Z."/>
            <person name="Harrison M."/>
        </authorList>
    </citation>
    <scope>NUCLEOTIDE SEQUENCE [LARGE SCALE GENOMIC DNA]</scope>
    <source>
        <strain evidence="1 2">IT104</strain>
    </source>
</reference>
<dbReference type="OrthoDB" id="7340501at2759"/>
<dbReference type="SUPFAM" id="SSF53067">
    <property type="entry name" value="Actin-like ATPase domain"/>
    <property type="match status" value="1"/>
</dbReference>
<dbReference type="STRING" id="1348612.A0A397HGU0"/>
<dbReference type="FunFam" id="3.30.420.40:FF:000058">
    <property type="entry name" value="Putative actin-related protein 5"/>
    <property type="match status" value="1"/>
</dbReference>
<dbReference type="AlphaFoldDB" id="A0A397HGU0"/>
<proteinExistence type="predicted"/>
<gene>
    <name evidence="1" type="ORF">Glove_362g77</name>
</gene>
<keyword evidence="2" id="KW-1185">Reference proteome</keyword>
<organism evidence="1 2">
    <name type="scientific">Diversispora epigaea</name>
    <dbReference type="NCBI Taxonomy" id="1348612"/>
    <lineage>
        <taxon>Eukaryota</taxon>
        <taxon>Fungi</taxon>
        <taxon>Fungi incertae sedis</taxon>
        <taxon>Mucoromycota</taxon>
        <taxon>Glomeromycotina</taxon>
        <taxon>Glomeromycetes</taxon>
        <taxon>Diversisporales</taxon>
        <taxon>Diversisporaceae</taxon>
        <taxon>Diversispora</taxon>
    </lineage>
</organism>
<evidence type="ECO:0000313" key="1">
    <source>
        <dbReference type="EMBL" id="RHZ59670.1"/>
    </source>
</evidence>
<sequence length="122" mass="14516">MKSIANLAKDAREEEEEVSQLREYETKLLQYDSKFLLEHTFDAKNSLKNSLVFIRFRSSRVETFGEIVNRFDDEQRSRSAWRGAEMWSQTDEFQNSVVTLEMYNECGGEHFKEHRFGNVYKT</sequence>
<protein>
    <submittedName>
        <fullName evidence="1">Uncharacterized protein</fullName>
    </submittedName>
</protein>
<comment type="caution">
    <text evidence="1">The sequence shown here is derived from an EMBL/GenBank/DDBJ whole genome shotgun (WGS) entry which is preliminary data.</text>
</comment>
<accession>A0A397HGU0</accession>
<evidence type="ECO:0000313" key="2">
    <source>
        <dbReference type="Proteomes" id="UP000266861"/>
    </source>
</evidence>
<dbReference type="EMBL" id="PQFF01000328">
    <property type="protein sequence ID" value="RHZ59670.1"/>
    <property type="molecule type" value="Genomic_DNA"/>
</dbReference>